<dbReference type="Proteomes" id="UP000595362">
    <property type="component" value="Chromosome"/>
</dbReference>
<gene>
    <name evidence="1" type="ORF">HYS17_02030</name>
</gene>
<name>A0A7T5UGT3_9BACT</name>
<reference evidence="1 2" key="1">
    <citation type="submission" date="2020-07" db="EMBL/GenBank/DDBJ databases">
        <title>Huge and variable diversity of episymbiotic CPR bacteria and DPANN archaea in groundwater ecosystems.</title>
        <authorList>
            <person name="He C.Y."/>
            <person name="Keren R."/>
            <person name="Whittaker M."/>
            <person name="Farag I.F."/>
            <person name="Doudna J."/>
            <person name="Cate J.H.D."/>
            <person name="Banfield J.F."/>
        </authorList>
    </citation>
    <scope>NUCLEOTIDE SEQUENCE [LARGE SCALE GENOMIC DNA]</scope>
    <source>
        <strain evidence="1">NC_groundwater_70_Ag_B-0.1um_54_66</strain>
    </source>
</reference>
<dbReference type="AlphaFoldDB" id="A0A7T5UGT3"/>
<evidence type="ECO:0000313" key="1">
    <source>
        <dbReference type="EMBL" id="QQG36589.1"/>
    </source>
</evidence>
<sequence length="77" mass="7982">MNIEKAEITDLSGFLASRGGVADTFPQCGMPMPGSNGPSLMAARCQQDGQEFPMAKSDIGSLVAPSSPALKQVNRLG</sequence>
<proteinExistence type="predicted"/>
<dbReference type="EMBL" id="CP066681">
    <property type="protein sequence ID" value="QQG36589.1"/>
    <property type="molecule type" value="Genomic_DNA"/>
</dbReference>
<evidence type="ECO:0000313" key="2">
    <source>
        <dbReference type="Proteomes" id="UP000595362"/>
    </source>
</evidence>
<accession>A0A7T5UGT3</accession>
<organism evidence="1 2">
    <name type="scientific">Micavibrio aeruginosavorus</name>
    <dbReference type="NCBI Taxonomy" id="349221"/>
    <lineage>
        <taxon>Bacteria</taxon>
        <taxon>Pseudomonadati</taxon>
        <taxon>Bdellovibrionota</taxon>
        <taxon>Bdellovibrionia</taxon>
        <taxon>Bdellovibrionales</taxon>
        <taxon>Pseudobdellovibrionaceae</taxon>
        <taxon>Micavibrio</taxon>
    </lineage>
</organism>
<protein>
    <submittedName>
        <fullName evidence="1">Uncharacterized protein</fullName>
    </submittedName>
</protein>